<organism evidence="1 2">
    <name type="scientific">Flavobacterium degerlachei</name>
    <dbReference type="NCBI Taxonomy" id="229203"/>
    <lineage>
        <taxon>Bacteria</taxon>
        <taxon>Pseudomonadati</taxon>
        <taxon>Bacteroidota</taxon>
        <taxon>Flavobacteriia</taxon>
        <taxon>Flavobacteriales</taxon>
        <taxon>Flavobacteriaceae</taxon>
        <taxon>Flavobacterium</taxon>
    </lineage>
</organism>
<dbReference type="Proteomes" id="UP000198569">
    <property type="component" value="Unassembled WGS sequence"/>
</dbReference>
<evidence type="ECO:0000313" key="1">
    <source>
        <dbReference type="EMBL" id="SDX72823.1"/>
    </source>
</evidence>
<accession>A0A1H3E283</accession>
<dbReference type="InterPro" id="IPR050640">
    <property type="entry name" value="Bact_2-comp_sensor_kinase"/>
</dbReference>
<evidence type="ECO:0008006" key="3">
    <source>
        <dbReference type="Google" id="ProtNLM"/>
    </source>
</evidence>
<protein>
    <recommendedName>
        <fullName evidence="3">Histidine kinase</fullName>
    </recommendedName>
</protein>
<dbReference type="STRING" id="229203.SAMN05444338_11418"/>
<reference evidence="2" key="1">
    <citation type="submission" date="2016-10" db="EMBL/GenBank/DDBJ databases">
        <authorList>
            <person name="Varghese N."/>
            <person name="Submissions S."/>
        </authorList>
    </citation>
    <scope>NUCLEOTIDE SEQUENCE [LARGE SCALE GENOMIC DNA]</scope>
    <source>
        <strain evidence="2">DSM 15718</strain>
    </source>
</reference>
<dbReference type="EMBL" id="FNMV01000014">
    <property type="protein sequence ID" value="SDX72823.1"/>
    <property type="molecule type" value="Genomic_DNA"/>
</dbReference>
<dbReference type="PANTHER" id="PTHR34220">
    <property type="entry name" value="SENSOR HISTIDINE KINASE YPDA"/>
    <property type="match status" value="1"/>
</dbReference>
<gene>
    <name evidence="1" type="ORF">SAMN05444338_11418</name>
</gene>
<keyword evidence="2" id="KW-1185">Reference proteome</keyword>
<dbReference type="RefSeq" id="WP_217636973.1">
    <property type="nucleotide sequence ID" value="NZ_FNMV01000014.1"/>
</dbReference>
<dbReference type="PANTHER" id="PTHR34220:SF7">
    <property type="entry name" value="SENSOR HISTIDINE KINASE YPDA"/>
    <property type="match status" value="1"/>
</dbReference>
<dbReference type="AlphaFoldDB" id="A0A1H3E283"/>
<sequence length="140" mass="16029">MISIKDQLALVRDYIELEKMRFEERLQLEIKLDKTLETFKIPTLSIQLLVENAIKHGIDSKIEGGIVSITIKKEGGFISIKVINPGKFSLKKSHKWLVVQNLNKILRIQYNNNASFKLVAPNKDLVEAKILIPFTTNENI</sequence>
<dbReference type="SUPFAM" id="SSF55874">
    <property type="entry name" value="ATPase domain of HSP90 chaperone/DNA topoisomerase II/histidine kinase"/>
    <property type="match status" value="1"/>
</dbReference>
<dbReference type="Gene3D" id="3.30.565.10">
    <property type="entry name" value="Histidine kinase-like ATPase, C-terminal domain"/>
    <property type="match status" value="1"/>
</dbReference>
<dbReference type="InterPro" id="IPR036890">
    <property type="entry name" value="HATPase_C_sf"/>
</dbReference>
<evidence type="ECO:0000313" key="2">
    <source>
        <dbReference type="Proteomes" id="UP000198569"/>
    </source>
</evidence>
<proteinExistence type="predicted"/>
<name>A0A1H3E283_9FLAO</name>